<comment type="catalytic activity">
    <reaction evidence="1 10 11">
        <text>[protein]-peptidylproline (omega=180) = [protein]-peptidylproline (omega=0)</text>
        <dbReference type="Rhea" id="RHEA:16237"/>
        <dbReference type="Rhea" id="RHEA-COMP:10747"/>
        <dbReference type="Rhea" id="RHEA-COMP:10748"/>
        <dbReference type="ChEBI" id="CHEBI:83833"/>
        <dbReference type="ChEBI" id="CHEBI:83834"/>
        <dbReference type="EC" id="5.2.1.8"/>
    </reaction>
</comment>
<organism evidence="14 15">
    <name type="scientific">Caldovatus sediminis</name>
    <dbReference type="NCBI Taxonomy" id="2041189"/>
    <lineage>
        <taxon>Bacteria</taxon>
        <taxon>Pseudomonadati</taxon>
        <taxon>Pseudomonadota</taxon>
        <taxon>Alphaproteobacteria</taxon>
        <taxon>Acetobacterales</taxon>
        <taxon>Roseomonadaceae</taxon>
        <taxon>Caldovatus</taxon>
    </lineage>
</organism>
<dbReference type="Proteomes" id="UP000597507">
    <property type="component" value="Unassembled WGS sequence"/>
</dbReference>
<evidence type="ECO:0000313" key="14">
    <source>
        <dbReference type="EMBL" id="GGG38930.1"/>
    </source>
</evidence>
<keyword evidence="15" id="KW-1185">Reference proteome</keyword>
<evidence type="ECO:0000256" key="12">
    <source>
        <dbReference type="RuleBase" id="RU003914"/>
    </source>
</evidence>
<dbReference type="SUPFAM" id="SSF109998">
    <property type="entry name" value="Triger factor/SurA peptide-binding domain-like"/>
    <property type="match status" value="1"/>
</dbReference>
<evidence type="ECO:0000256" key="11">
    <source>
        <dbReference type="PROSITE-ProRule" id="PRU00277"/>
    </source>
</evidence>
<dbReference type="Gene3D" id="1.10.3120.10">
    <property type="entry name" value="Trigger factor, C-terminal domain"/>
    <property type="match status" value="1"/>
</dbReference>
<evidence type="ECO:0000256" key="2">
    <source>
        <dbReference type="ARBA" id="ARBA00005464"/>
    </source>
</evidence>
<comment type="caution">
    <text evidence="14">The sequence shown here is derived from an EMBL/GenBank/DDBJ whole genome shotgun (WGS) entry which is preliminary data.</text>
</comment>
<comment type="subcellular location">
    <subcellularLocation>
        <location evidence="10">Cytoplasm</location>
    </subcellularLocation>
    <text evidence="10">About half TF is bound to the ribosome near the polypeptide exit tunnel while the other half is free in the cytoplasm.</text>
</comment>
<keyword evidence="10" id="KW-0963">Cytoplasm</keyword>
<dbReference type="EC" id="5.2.1.8" evidence="3 10"/>
<protein>
    <recommendedName>
        <fullName evidence="4 10">Trigger factor</fullName>
        <shortName evidence="10">TF</shortName>
        <ecNumber evidence="3 10">5.2.1.8</ecNumber>
    </recommendedName>
    <alternativeName>
        <fullName evidence="9 10">PPIase</fullName>
    </alternativeName>
</protein>
<dbReference type="InterPro" id="IPR036611">
    <property type="entry name" value="Trigger_fac_ribosome-bd_sf"/>
</dbReference>
<dbReference type="InterPro" id="IPR001179">
    <property type="entry name" value="PPIase_FKBP_dom"/>
</dbReference>
<dbReference type="NCBIfam" id="TIGR00115">
    <property type="entry name" value="tig"/>
    <property type="match status" value="1"/>
</dbReference>
<dbReference type="Pfam" id="PF05697">
    <property type="entry name" value="Trigger_N"/>
    <property type="match status" value="1"/>
</dbReference>
<dbReference type="Pfam" id="PF00254">
    <property type="entry name" value="FKBP_C"/>
    <property type="match status" value="1"/>
</dbReference>
<evidence type="ECO:0000256" key="8">
    <source>
        <dbReference type="ARBA" id="ARBA00024849"/>
    </source>
</evidence>
<reference evidence="14 15" key="1">
    <citation type="journal article" date="2014" name="Int. J. Syst. Evol. Microbiol.">
        <title>Complete genome sequence of Corynebacterium casei LMG S-19264T (=DSM 44701T), isolated from a smear-ripened cheese.</title>
        <authorList>
            <consortium name="US DOE Joint Genome Institute (JGI-PGF)"/>
            <person name="Walter F."/>
            <person name="Albersmeier A."/>
            <person name="Kalinowski J."/>
            <person name="Ruckert C."/>
        </authorList>
    </citation>
    <scope>NUCLEOTIDE SEQUENCE [LARGE SCALE GENOMIC DNA]</scope>
    <source>
        <strain evidence="14 15">CGMCC 1.16330</strain>
    </source>
</reference>
<keyword evidence="5 10" id="KW-0697">Rotamase</keyword>
<dbReference type="EMBL" id="BMKS01000008">
    <property type="protein sequence ID" value="GGG38930.1"/>
    <property type="molecule type" value="Genomic_DNA"/>
</dbReference>
<dbReference type="InterPro" id="IPR037041">
    <property type="entry name" value="Trigger_fac_C_sf"/>
</dbReference>
<evidence type="ECO:0000256" key="9">
    <source>
        <dbReference type="ARBA" id="ARBA00029986"/>
    </source>
</evidence>
<gene>
    <name evidence="10 14" type="primary">tig</name>
    <name evidence="14" type="ORF">GCM10010964_28170</name>
</gene>
<dbReference type="GO" id="GO:0003755">
    <property type="term" value="F:peptidyl-prolyl cis-trans isomerase activity"/>
    <property type="evidence" value="ECO:0007669"/>
    <property type="project" value="UniProtKB-UniRule"/>
</dbReference>
<dbReference type="Pfam" id="PF05698">
    <property type="entry name" value="Trigger_C"/>
    <property type="match status" value="1"/>
</dbReference>
<dbReference type="InterPro" id="IPR027304">
    <property type="entry name" value="Trigger_fact/SurA_dom_sf"/>
</dbReference>
<keyword evidence="10 12" id="KW-0132">Cell division</keyword>
<dbReference type="GO" id="GO:0043335">
    <property type="term" value="P:protein unfolding"/>
    <property type="evidence" value="ECO:0007669"/>
    <property type="project" value="TreeGrafter"/>
</dbReference>
<evidence type="ECO:0000256" key="3">
    <source>
        <dbReference type="ARBA" id="ARBA00013194"/>
    </source>
</evidence>
<evidence type="ECO:0000256" key="1">
    <source>
        <dbReference type="ARBA" id="ARBA00000971"/>
    </source>
</evidence>
<dbReference type="HAMAP" id="MF_00303">
    <property type="entry name" value="Trigger_factor_Tig"/>
    <property type="match status" value="1"/>
</dbReference>
<evidence type="ECO:0000256" key="5">
    <source>
        <dbReference type="ARBA" id="ARBA00023110"/>
    </source>
</evidence>
<dbReference type="AlphaFoldDB" id="A0A8J2ZCX1"/>
<keyword evidence="7 10" id="KW-0413">Isomerase</keyword>
<dbReference type="SUPFAM" id="SSF54534">
    <property type="entry name" value="FKBP-like"/>
    <property type="match status" value="1"/>
</dbReference>
<dbReference type="GO" id="GO:0051301">
    <property type="term" value="P:cell division"/>
    <property type="evidence" value="ECO:0007669"/>
    <property type="project" value="UniProtKB-KW"/>
</dbReference>
<dbReference type="RefSeq" id="WP_188901279.1">
    <property type="nucleotide sequence ID" value="NZ_BMKS01000008.1"/>
</dbReference>
<comment type="similarity">
    <text evidence="2 10 12">Belongs to the FKBP-type PPIase family. Tig subfamily.</text>
</comment>
<evidence type="ECO:0000313" key="15">
    <source>
        <dbReference type="Proteomes" id="UP000597507"/>
    </source>
</evidence>
<feature type="domain" description="PPIase FKBP-type" evidence="13">
    <location>
        <begin position="163"/>
        <end position="262"/>
    </location>
</feature>
<dbReference type="GO" id="GO:0043022">
    <property type="term" value="F:ribosome binding"/>
    <property type="evidence" value="ECO:0007669"/>
    <property type="project" value="TreeGrafter"/>
</dbReference>
<dbReference type="InterPro" id="IPR008880">
    <property type="entry name" value="Trigger_fac_C"/>
</dbReference>
<accession>A0A8J2ZCX1</accession>
<dbReference type="Gene3D" id="3.10.50.40">
    <property type="match status" value="1"/>
</dbReference>
<name>A0A8J2ZCX1_9PROT</name>
<dbReference type="PROSITE" id="PS50059">
    <property type="entry name" value="FKBP_PPIASE"/>
    <property type="match status" value="1"/>
</dbReference>
<dbReference type="GO" id="GO:0005737">
    <property type="term" value="C:cytoplasm"/>
    <property type="evidence" value="ECO:0007669"/>
    <property type="project" value="UniProtKB-SubCell"/>
</dbReference>
<dbReference type="PANTHER" id="PTHR30560:SF3">
    <property type="entry name" value="TRIGGER FACTOR-LIKE PROTEIN TIG, CHLOROPLASTIC"/>
    <property type="match status" value="1"/>
</dbReference>
<dbReference type="PANTHER" id="PTHR30560">
    <property type="entry name" value="TRIGGER FACTOR CHAPERONE AND PEPTIDYL-PROLYL CIS/TRANS ISOMERASE"/>
    <property type="match status" value="1"/>
</dbReference>
<dbReference type="InterPro" id="IPR005215">
    <property type="entry name" value="Trig_fac"/>
</dbReference>
<evidence type="ECO:0000256" key="7">
    <source>
        <dbReference type="ARBA" id="ARBA00023235"/>
    </source>
</evidence>
<proteinExistence type="inferred from homology"/>
<keyword evidence="10 12" id="KW-0131">Cell cycle</keyword>
<evidence type="ECO:0000256" key="6">
    <source>
        <dbReference type="ARBA" id="ARBA00023186"/>
    </source>
</evidence>
<dbReference type="PIRSF" id="PIRSF003095">
    <property type="entry name" value="Trigger_factor"/>
    <property type="match status" value="1"/>
</dbReference>
<evidence type="ECO:0000259" key="13">
    <source>
        <dbReference type="PROSITE" id="PS50059"/>
    </source>
</evidence>
<dbReference type="InterPro" id="IPR008881">
    <property type="entry name" value="Trigger_fac_ribosome-bd_bac"/>
</dbReference>
<dbReference type="GO" id="GO:0044183">
    <property type="term" value="F:protein folding chaperone"/>
    <property type="evidence" value="ECO:0007669"/>
    <property type="project" value="TreeGrafter"/>
</dbReference>
<dbReference type="GO" id="GO:0051083">
    <property type="term" value="P:'de novo' cotranslational protein folding"/>
    <property type="evidence" value="ECO:0007669"/>
    <property type="project" value="TreeGrafter"/>
</dbReference>
<dbReference type="InterPro" id="IPR046357">
    <property type="entry name" value="PPIase_dom_sf"/>
</dbReference>
<sequence length="454" mass="50077">MQVTELESAGLKRAFSVVVPAGEIAAQRDKRLAALARDVRIPGFRPGKVPAAIVRQRYGAAVMGEVLEQSVGDAMRQVISDRGLRPALQPKIELKSGGEGQDLEFRMDLEVMPEVPMPDFGAIELERLKASPTEEQVDKALAALAERSRTLEDIAESRPAAKGEVVICDFTGRRRKEGAAAGDDSPEAWESFPGGSATDMPIEIGAGGFVPGFTEQLEGIVPGETRTITVTFPADYGATELAGKEARFEVTAKALKRPVVPPVDDALAKRLGFEDLTRLRDFVRQQIQGEYDALSRLRLKRALLDKLAEQASFTVPEGMVEAEFAQIWQRVEADMKAGRLEEEDKGKDEATLRAEYRAIAERRIRLGLLLAEIGRTNNIQVTPEELARAMRQEAARYPGQEQQVMEFFRRTPQAAEGLRAPIFEEKVVDFMLELARVTEREVTPEELTAPPARA</sequence>
<dbReference type="SUPFAM" id="SSF102735">
    <property type="entry name" value="Trigger factor ribosome-binding domain"/>
    <property type="match status" value="1"/>
</dbReference>
<dbReference type="Gene3D" id="3.30.70.1050">
    <property type="entry name" value="Trigger factor ribosome-binding domain"/>
    <property type="match status" value="1"/>
</dbReference>
<comment type="domain">
    <text evidence="10">Consists of 3 domains; the N-terminus binds the ribosome, the middle domain has PPIase activity, while the C-terminus has intrinsic chaperone activity on its own.</text>
</comment>
<keyword evidence="6 10" id="KW-0143">Chaperone</keyword>
<comment type="function">
    <text evidence="8 10">Involved in protein export. Acts as a chaperone by maintaining the newly synthesized protein in an open conformation. Functions as a peptidyl-prolyl cis-trans isomerase.</text>
</comment>
<dbReference type="GO" id="GO:0015031">
    <property type="term" value="P:protein transport"/>
    <property type="evidence" value="ECO:0007669"/>
    <property type="project" value="UniProtKB-UniRule"/>
</dbReference>
<evidence type="ECO:0000256" key="10">
    <source>
        <dbReference type="HAMAP-Rule" id="MF_00303"/>
    </source>
</evidence>
<evidence type="ECO:0000256" key="4">
    <source>
        <dbReference type="ARBA" id="ARBA00016902"/>
    </source>
</evidence>